<organism evidence="3 4">
    <name type="scientific">Vicia faba</name>
    <name type="common">Broad bean</name>
    <name type="synonym">Faba vulgaris</name>
    <dbReference type="NCBI Taxonomy" id="3906"/>
    <lineage>
        <taxon>Eukaryota</taxon>
        <taxon>Viridiplantae</taxon>
        <taxon>Streptophyta</taxon>
        <taxon>Embryophyta</taxon>
        <taxon>Tracheophyta</taxon>
        <taxon>Spermatophyta</taxon>
        <taxon>Magnoliopsida</taxon>
        <taxon>eudicotyledons</taxon>
        <taxon>Gunneridae</taxon>
        <taxon>Pentapetalae</taxon>
        <taxon>rosids</taxon>
        <taxon>fabids</taxon>
        <taxon>Fabales</taxon>
        <taxon>Fabaceae</taxon>
        <taxon>Papilionoideae</taxon>
        <taxon>50 kb inversion clade</taxon>
        <taxon>NPAAA clade</taxon>
        <taxon>Hologalegina</taxon>
        <taxon>IRL clade</taxon>
        <taxon>Fabeae</taxon>
        <taxon>Vicia</taxon>
    </lineage>
</organism>
<proteinExistence type="predicted"/>
<sequence length="158" mass="17546">MGCIFAHIIKRRPLFNDIDTHRVLAEIFCLFGMPIEETWLCDLAEEFPTLGPAGLHLLSLIWFHSLSSVVTGILVVVVIRTDMHFSTVANVLPQHKCPHAGKTTMYLFTISVQSVHPLCSGKTVVIGASLEVDPYAPEEDEDNDVEDGDEDQDEAELL</sequence>
<evidence type="ECO:0000313" key="3">
    <source>
        <dbReference type="EMBL" id="CAI8584046.1"/>
    </source>
</evidence>
<feature type="transmembrane region" description="Helical" evidence="2">
    <location>
        <begin position="57"/>
        <end position="79"/>
    </location>
</feature>
<protein>
    <submittedName>
        <fullName evidence="3">Uncharacterized protein</fullName>
    </submittedName>
</protein>
<keyword evidence="4" id="KW-1185">Reference proteome</keyword>
<gene>
    <name evidence="3" type="ORF">VFH_U056240</name>
</gene>
<reference evidence="3 4" key="1">
    <citation type="submission" date="2023-01" db="EMBL/GenBank/DDBJ databases">
        <authorList>
            <person name="Kreplak J."/>
        </authorList>
    </citation>
    <scope>NUCLEOTIDE SEQUENCE [LARGE SCALE GENOMIC DNA]</scope>
</reference>
<keyword evidence="2" id="KW-0472">Membrane</keyword>
<dbReference type="EMBL" id="CATIWC010001350">
    <property type="protein sequence ID" value="CAI8584046.1"/>
    <property type="molecule type" value="Genomic_DNA"/>
</dbReference>
<feature type="compositionally biased region" description="Acidic residues" evidence="1">
    <location>
        <begin position="136"/>
        <end position="158"/>
    </location>
</feature>
<name>A0AAV0YDG8_VICFA</name>
<dbReference type="Proteomes" id="UP001157006">
    <property type="component" value="Unassembled WGS sequence"/>
</dbReference>
<feature type="region of interest" description="Disordered" evidence="1">
    <location>
        <begin position="134"/>
        <end position="158"/>
    </location>
</feature>
<accession>A0AAV0YDG8</accession>
<evidence type="ECO:0000256" key="2">
    <source>
        <dbReference type="SAM" id="Phobius"/>
    </source>
</evidence>
<keyword evidence="2" id="KW-0812">Transmembrane</keyword>
<comment type="caution">
    <text evidence="3">The sequence shown here is derived from an EMBL/GenBank/DDBJ whole genome shotgun (WGS) entry which is preliminary data.</text>
</comment>
<evidence type="ECO:0000313" key="4">
    <source>
        <dbReference type="Proteomes" id="UP001157006"/>
    </source>
</evidence>
<keyword evidence="2" id="KW-1133">Transmembrane helix</keyword>
<evidence type="ECO:0000256" key="1">
    <source>
        <dbReference type="SAM" id="MobiDB-lite"/>
    </source>
</evidence>
<dbReference type="AlphaFoldDB" id="A0AAV0YDG8"/>